<dbReference type="Gene3D" id="3.30.470.20">
    <property type="entry name" value="ATP-grasp fold, B domain"/>
    <property type="match status" value="1"/>
</dbReference>
<dbReference type="Proteomes" id="UP001283361">
    <property type="component" value="Unassembled WGS sequence"/>
</dbReference>
<dbReference type="GO" id="GO:0005524">
    <property type="term" value="F:ATP binding"/>
    <property type="evidence" value="ECO:0007669"/>
    <property type="project" value="UniProtKB-UniRule"/>
</dbReference>
<protein>
    <recommendedName>
        <fullName evidence="5 13">Glutathione synthetase</fullName>
        <shortName evidence="13">GSH-S</shortName>
        <ecNumber evidence="4 13">6.3.2.3</ecNumber>
    </recommendedName>
</protein>
<feature type="domain" description="Glutathione synthase substrate-binding" evidence="16">
    <location>
        <begin position="209"/>
        <end position="310"/>
    </location>
</feature>
<dbReference type="AlphaFoldDB" id="A0AAE0Z8W4"/>
<evidence type="ECO:0000256" key="12">
    <source>
        <dbReference type="ARBA" id="ARBA00048871"/>
    </source>
</evidence>
<evidence type="ECO:0000256" key="10">
    <source>
        <dbReference type="ARBA" id="ARBA00022840"/>
    </source>
</evidence>
<evidence type="ECO:0000259" key="16">
    <source>
        <dbReference type="Pfam" id="PF03199"/>
    </source>
</evidence>
<evidence type="ECO:0000256" key="5">
    <source>
        <dbReference type="ARBA" id="ARBA00020821"/>
    </source>
</evidence>
<dbReference type="InterPro" id="IPR005615">
    <property type="entry name" value="Glutathione_synthase"/>
</dbReference>
<evidence type="ECO:0000313" key="18">
    <source>
        <dbReference type="Proteomes" id="UP001283361"/>
    </source>
</evidence>
<dbReference type="NCBIfam" id="TIGR01986">
    <property type="entry name" value="glut_syn_euk"/>
    <property type="match status" value="1"/>
</dbReference>
<evidence type="ECO:0000256" key="4">
    <source>
        <dbReference type="ARBA" id="ARBA00012214"/>
    </source>
</evidence>
<dbReference type="GO" id="GO:0043295">
    <property type="term" value="F:glutathione binding"/>
    <property type="evidence" value="ECO:0007669"/>
    <property type="project" value="UniProtKB-UniRule"/>
</dbReference>
<evidence type="ECO:0000256" key="1">
    <source>
        <dbReference type="ARBA" id="ARBA00004965"/>
    </source>
</evidence>
<dbReference type="SUPFAM" id="SSF52440">
    <property type="entry name" value="PreATP-grasp domain"/>
    <property type="match status" value="1"/>
</dbReference>
<comment type="cofactor">
    <cofactor evidence="13 15">
        <name>Mg(2+)</name>
        <dbReference type="ChEBI" id="CHEBI:18420"/>
    </cofactor>
    <text evidence="13 15">Binds 1 Mg(2+) ion per subunit.</text>
</comment>
<evidence type="ECO:0000256" key="3">
    <source>
        <dbReference type="ARBA" id="ARBA00011738"/>
    </source>
</evidence>
<dbReference type="PANTHER" id="PTHR11130:SF0">
    <property type="entry name" value="GLUTATHIONE SYNTHETASE"/>
    <property type="match status" value="1"/>
</dbReference>
<sequence>MQEVRIPKKHLTEILDIANEWTVTNGVSFKAGIEGSENEKVTHAPYTLFPSQVPTPIFEQARQSMTEFSRVMHKVANDHSFLSRCLKNVIEVDPFMIGLWNIYLKVREAGIKQSLMLGIFRNDFMMTFKEGCKPGEIVKAEDLDLKHIEINVISASFGGLVEQLAKLHKLTLNLCGKQHSIIEMPENRPATGIANGLIQAWKLYNNSQAVILFLVDGKENNTIDQRWIEFKIYEQNPGVRVLRRTFIDFHERGSLSNEEKLMIDELEIAVVYFRDGETAENYRSEKEWNGRLIIELSAAIKSPCIQYQLMGSKKVQQELARPGVLEKFVASKETIDMLRATFADQFSLDLGSEGDKAVDMALASPEKFVLKPQREGGGHNLFDADMVNFLSEHRNSNERNAYILMQRIYPWQQQNYLVKPGFPVNLSDVVSELGIYGIFIGSSTKELENYDCGHLMKTKTSGTNNSGVVSGLAGLDTAFIY</sequence>
<dbReference type="GO" id="GO:0005829">
    <property type="term" value="C:cytosol"/>
    <property type="evidence" value="ECO:0007669"/>
    <property type="project" value="TreeGrafter"/>
</dbReference>
<evidence type="ECO:0000256" key="7">
    <source>
        <dbReference type="ARBA" id="ARBA00022684"/>
    </source>
</evidence>
<evidence type="ECO:0000256" key="14">
    <source>
        <dbReference type="PIRSR" id="PIRSR001558-1"/>
    </source>
</evidence>
<feature type="binding site" evidence="14">
    <location>
        <begin position="405"/>
        <end position="408"/>
    </location>
    <ligand>
        <name>ATP</name>
        <dbReference type="ChEBI" id="CHEBI:30616"/>
    </ligand>
</feature>
<dbReference type="FunFam" id="3.40.50.1760:FF:000001">
    <property type="entry name" value="Glutathione synthetase"/>
    <property type="match status" value="1"/>
</dbReference>
<dbReference type="Pfam" id="PF03917">
    <property type="entry name" value="GSH_synth_ATP"/>
    <property type="match status" value="1"/>
</dbReference>
<comment type="pathway">
    <text evidence="1 13">Sulfur metabolism; glutathione biosynthesis; glutathione from L-cysteine and L-glutamate: step 2/2.</text>
</comment>
<feature type="binding site" evidence="14">
    <location>
        <position position="225"/>
    </location>
    <ligand>
        <name>substrate</name>
    </ligand>
</feature>
<reference evidence="17" key="1">
    <citation type="journal article" date="2023" name="G3 (Bethesda)">
        <title>A reference genome for the long-term kleptoplast-retaining sea slug Elysia crispata morphotype clarki.</title>
        <authorList>
            <person name="Eastman K.E."/>
            <person name="Pendleton A.L."/>
            <person name="Shaikh M.A."/>
            <person name="Suttiyut T."/>
            <person name="Ogas R."/>
            <person name="Tomko P."/>
            <person name="Gavelis G."/>
            <person name="Widhalm J.R."/>
            <person name="Wisecaver J.H."/>
        </authorList>
    </citation>
    <scope>NUCLEOTIDE SEQUENCE</scope>
    <source>
        <strain evidence="17">ECLA1</strain>
    </source>
</reference>
<dbReference type="SUPFAM" id="SSF56059">
    <property type="entry name" value="Glutathione synthetase ATP-binding domain-like"/>
    <property type="match status" value="1"/>
</dbReference>
<comment type="subunit">
    <text evidence="3">Homodimer.</text>
</comment>
<proteinExistence type="inferred from homology"/>
<evidence type="ECO:0000256" key="8">
    <source>
        <dbReference type="ARBA" id="ARBA00022723"/>
    </source>
</evidence>
<evidence type="ECO:0000256" key="9">
    <source>
        <dbReference type="ARBA" id="ARBA00022741"/>
    </source>
</evidence>
<keyword evidence="18" id="KW-1185">Reference proteome</keyword>
<dbReference type="Pfam" id="PF03199">
    <property type="entry name" value="GSH_synthase"/>
    <property type="match status" value="1"/>
</dbReference>
<dbReference type="Gene3D" id="1.10.1080.10">
    <property type="entry name" value="Glutathione Synthetase, Chain A, domain 3"/>
    <property type="match status" value="1"/>
</dbReference>
<keyword evidence="9 13" id="KW-0547">Nucleotide-binding</keyword>
<evidence type="ECO:0000256" key="6">
    <source>
        <dbReference type="ARBA" id="ARBA00022598"/>
    </source>
</evidence>
<comment type="similarity">
    <text evidence="2 13">Belongs to the eukaryotic GSH synthase family.</text>
</comment>
<evidence type="ECO:0000256" key="2">
    <source>
        <dbReference type="ARBA" id="ARBA00010385"/>
    </source>
</evidence>
<comment type="caution">
    <text evidence="17">The sequence shown here is derived from an EMBL/GenBank/DDBJ whole genome shotgun (WGS) entry which is preliminary data.</text>
</comment>
<comment type="catalytic activity">
    <reaction evidence="12">
        <text>gamma-L-glutamyl-L-cysteine + glycine + ATP = glutathione + ADP + phosphate + H(+)</text>
        <dbReference type="Rhea" id="RHEA:13557"/>
        <dbReference type="ChEBI" id="CHEBI:15378"/>
        <dbReference type="ChEBI" id="CHEBI:30616"/>
        <dbReference type="ChEBI" id="CHEBI:43474"/>
        <dbReference type="ChEBI" id="CHEBI:57305"/>
        <dbReference type="ChEBI" id="CHEBI:57925"/>
        <dbReference type="ChEBI" id="CHEBI:58173"/>
        <dbReference type="ChEBI" id="CHEBI:456216"/>
        <dbReference type="EC" id="6.3.2.3"/>
    </reaction>
    <physiologicalReaction direction="left-to-right" evidence="12">
        <dbReference type="Rhea" id="RHEA:13558"/>
    </physiologicalReaction>
</comment>
<feature type="binding site" evidence="14">
    <location>
        <position position="432"/>
    </location>
    <ligand>
        <name>ATP</name>
        <dbReference type="ChEBI" id="CHEBI:30616"/>
    </ligand>
</feature>
<keyword evidence="7 13" id="KW-0317">Glutathione biosynthesis</keyword>
<dbReference type="PIRSF" id="PIRSF001558">
    <property type="entry name" value="GSHase"/>
    <property type="match status" value="1"/>
</dbReference>
<feature type="binding site" evidence="14">
    <location>
        <position position="459"/>
    </location>
    <ligand>
        <name>ATP</name>
        <dbReference type="ChEBI" id="CHEBI:30616"/>
    </ligand>
</feature>
<dbReference type="InterPro" id="IPR016185">
    <property type="entry name" value="PreATP-grasp_dom_sf"/>
</dbReference>
<organism evidence="17 18">
    <name type="scientific">Elysia crispata</name>
    <name type="common">lettuce slug</name>
    <dbReference type="NCBI Taxonomy" id="231223"/>
    <lineage>
        <taxon>Eukaryota</taxon>
        <taxon>Metazoa</taxon>
        <taxon>Spiralia</taxon>
        <taxon>Lophotrochozoa</taxon>
        <taxon>Mollusca</taxon>
        <taxon>Gastropoda</taxon>
        <taxon>Heterobranchia</taxon>
        <taxon>Euthyneura</taxon>
        <taxon>Panpulmonata</taxon>
        <taxon>Sacoglossa</taxon>
        <taxon>Placobranchoidea</taxon>
        <taxon>Plakobranchidae</taxon>
        <taxon>Elysia</taxon>
    </lineage>
</organism>
<dbReference type="Gene3D" id="3.40.50.1760">
    <property type="entry name" value="Glutathione synthase, substrate-binding domain superfamily, eukaryotic"/>
    <property type="match status" value="1"/>
</dbReference>
<dbReference type="GO" id="GO:0000287">
    <property type="term" value="F:magnesium ion binding"/>
    <property type="evidence" value="ECO:0007669"/>
    <property type="project" value="UniProtKB-UniRule"/>
</dbReference>
<evidence type="ECO:0000256" key="11">
    <source>
        <dbReference type="ARBA" id="ARBA00022842"/>
    </source>
</evidence>
<dbReference type="Gene3D" id="3.30.1490.50">
    <property type="match status" value="1"/>
</dbReference>
<keyword evidence="11 13" id="KW-0460">Magnesium</keyword>
<dbReference type="EMBL" id="JAWDGP010004466">
    <property type="protein sequence ID" value="KAK3764186.1"/>
    <property type="molecule type" value="Genomic_DNA"/>
</dbReference>
<evidence type="ECO:0000256" key="13">
    <source>
        <dbReference type="PIRNR" id="PIRNR001558"/>
    </source>
</evidence>
<feature type="binding site" evidence="14">
    <location>
        <position position="313"/>
    </location>
    <ligand>
        <name>ATP</name>
        <dbReference type="ChEBI" id="CHEBI:30616"/>
    </ligand>
</feature>
<dbReference type="InterPro" id="IPR004887">
    <property type="entry name" value="GSH_synth_subst-bd"/>
</dbReference>
<keyword evidence="6 13" id="KW-0436">Ligase</keyword>
<feature type="binding site" evidence="14">
    <location>
        <begin position="371"/>
        <end position="380"/>
    </location>
    <ligand>
        <name>ATP</name>
        <dbReference type="ChEBI" id="CHEBI:30616"/>
    </ligand>
</feature>
<dbReference type="EC" id="6.3.2.3" evidence="4 13"/>
<feature type="binding site" evidence="15">
    <location>
        <position position="375"/>
    </location>
    <ligand>
        <name>Mg(2+)</name>
        <dbReference type="ChEBI" id="CHEBI:18420"/>
    </ligand>
</feature>
<dbReference type="InterPro" id="IPR014042">
    <property type="entry name" value="Glutathione_synthase_a-hlx"/>
</dbReference>
<dbReference type="InterPro" id="IPR014049">
    <property type="entry name" value="Glutathione_synthase_N_euk"/>
</dbReference>
<keyword evidence="10 13" id="KW-0067">ATP-binding</keyword>
<accession>A0AAE0Z8W4</accession>
<dbReference type="InterPro" id="IPR037013">
    <property type="entry name" value="GSH-S_sub-bd_sf"/>
</dbReference>
<gene>
    <name evidence="17" type="ORF">RRG08_044114</name>
</gene>
<dbReference type="InterPro" id="IPR014709">
    <property type="entry name" value="Glutathione_synthase_C_euk"/>
</dbReference>
<dbReference type="FunFam" id="3.30.1490.50:FF:000002">
    <property type="entry name" value="Glutathione synthetase"/>
    <property type="match status" value="1"/>
</dbReference>
<dbReference type="Gene3D" id="3.30.1490.80">
    <property type="match status" value="1"/>
</dbReference>
<dbReference type="GO" id="GO:0004363">
    <property type="term" value="F:glutathione synthase activity"/>
    <property type="evidence" value="ECO:0007669"/>
    <property type="project" value="UniProtKB-UniRule"/>
</dbReference>
<name>A0AAE0Z8W4_9GAST</name>
<dbReference type="PANTHER" id="PTHR11130">
    <property type="entry name" value="GLUTATHIONE SYNTHETASE"/>
    <property type="match status" value="1"/>
</dbReference>
<evidence type="ECO:0000256" key="15">
    <source>
        <dbReference type="PIRSR" id="PIRSR001558-2"/>
    </source>
</evidence>
<evidence type="ECO:0000313" key="17">
    <source>
        <dbReference type="EMBL" id="KAK3764186.1"/>
    </source>
</evidence>
<keyword evidence="8 13" id="KW-0479">Metal-binding</keyword>